<dbReference type="EMBL" id="CADCTV010000508">
    <property type="protein sequence ID" value="CAA9336679.1"/>
    <property type="molecule type" value="Genomic_DNA"/>
</dbReference>
<feature type="region of interest" description="Disordered" evidence="1">
    <location>
        <begin position="101"/>
        <end position="188"/>
    </location>
</feature>
<feature type="non-terminal residue" evidence="2">
    <location>
        <position position="1"/>
    </location>
</feature>
<reference evidence="2" key="1">
    <citation type="submission" date="2020-02" db="EMBL/GenBank/DDBJ databases">
        <authorList>
            <person name="Meier V. D."/>
        </authorList>
    </citation>
    <scope>NUCLEOTIDE SEQUENCE</scope>
    <source>
        <strain evidence="2">AVDCRST_MAG89</strain>
    </source>
</reference>
<organism evidence="2">
    <name type="scientific">uncultured Gemmatimonadota bacterium</name>
    <dbReference type="NCBI Taxonomy" id="203437"/>
    <lineage>
        <taxon>Bacteria</taxon>
        <taxon>Pseudomonadati</taxon>
        <taxon>Gemmatimonadota</taxon>
        <taxon>environmental samples</taxon>
    </lineage>
</organism>
<feature type="compositionally biased region" description="Basic residues" evidence="1">
    <location>
        <begin position="157"/>
        <end position="170"/>
    </location>
</feature>
<evidence type="ECO:0000313" key="2">
    <source>
        <dbReference type="EMBL" id="CAA9336679.1"/>
    </source>
</evidence>
<proteinExistence type="predicted"/>
<dbReference type="AlphaFoldDB" id="A0A6J4LMX2"/>
<sequence>AEGTAKPHEPRTFALSHFRTHALTHSRTFPCVHRRRNPHPRARGRVLPRGRGRGAVARVAAALPLGALPAAGRLRHGTRGDGGAARVRAAALARVVGVGDAPGRRAARRGLPPRGRHHHRHGRGVDLSSPAGRPHAGAHRPRVEAGAALAPALSRASRGRRRGDRARLHPPRGLAHAGGHQAPPGRRL</sequence>
<protein>
    <submittedName>
        <fullName evidence="2">Uncharacterized protein</fullName>
    </submittedName>
</protein>
<accession>A0A6J4LMX2</accession>
<name>A0A6J4LMX2_9BACT</name>
<feature type="compositionally biased region" description="Low complexity" evidence="1">
    <location>
        <begin position="145"/>
        <end position="156"/>
    </location>
</feature>
<evidence type="ECO:0000256" key="1">
    <source>
        <dbReference type="SAM" id="MobiDB-lite"/>
    </source>
</evidence>
<gene>
    <name evidence="2" type="ORF">AVDCRST_MAG89-2425</name>
</gene>
<feature type="non-terminal residue" evidence="2">
    <location>
        <position position="188"/>
    </location>
</feature>